<gene>
    <name evidence="1" type="ORF">CVV68_14675</name>
</gene>
<dbReference type="Proteomes" id="UP000247832">
    <property type="component" value="Unassembled WGS sequence"/>
</dbReference>
<evidence type="ECO:0000313" key="2">
    <source>
        <dbReference type="Proteomes" id="UP000247832"/>
    </source>
</evidence>
<name>A0A2V5LHS1_9MICC</name>
<reference evidence="1 2" key="1">
    <citation type="submission" date="2018-05" db="EMBL/GenBank/DDBJ databases">
        <title>Genetic diversity of glacier-inhabiting Cryobacterium bacteria in China and description of Cryobacterium mengkeensis sp. nov. and Arthrobacter glacialis sp. nov.</title>
        <authorList>
            <person name="Liu Q."/>
            <person name="Xin Y.-H."/>
        </authorList>
    </citation>
    <scope>NUCLEOTIDE SEQUENCE [LARGE SCALE GENOMIC DNA]</scope>
    <source>
        <strain evidence="1 2">LI2</strain>
    </source>
</reference>
<dbReference type="EMBL" id="QJVD01000016">
    <property type="protein sequence ID" value="PYI66270.1"/>
    <property type="molecule type" value="Genomic_DNA"/>
</dbReference>
<dbReference type="AlphaFoldDB" id="A0A2V5LHS1"/>
<proteinExistence type="predicted"/>
<evidence type="ECO:0000313" key="1">
    <source>
        <dbReference type="EMBL" id="PYI66270.1"/>
    </source>
</evidence>
<protein>
    <submittedName>
        <fullName evidence="1">Uncharacterized protein</fullName>
    </submittedName>
</protein>
<accession>A0A2V5LHS1</accession>
<comment type="caution">
    <text evidence="1">The sequence shown here is derived from an EMBL/GenBank/DDBJ whole genome shotgun (WGS) entry which is preliminary data.</text>
</comment>
<sequence length="72" mass="7825">MKVYSSTSSFQQASDGSYQAVLMIEQAQVSYYTPDGTLDEALDPTVARADIVVATYTDAGWTAQTAEHLTKE</sequence>
<organism evidence="1 2">
    <name type="scientific">Arthrobacter livingstonensis</name>
    <dbReference type="NCBI Taxonomy" id="670078"/>
    <lineage>
        <taxon>Bacteria</taxon>
        <taxon>Bacillati</taxon>
        <taxon>Actinomycetota</taxon>
        <taxon>Actinomycetes</taxon>
        <taxon>Micrococcales</taxon>
        <taxon>Micrococcaceae</taxon>
        <taxon>Arthrobacter</taxon>
    </lineage>
</organism>
<keyword evidence="2" id="KW-1185">Reference proteome</keyword>